<name>A0ABY6UUV0_BIOOC</name>
<dbReference type="InterPro" id="IPR032675">
    <property type="entry name" value="LRR_dom_sf"/>
</dbReference>
<dbReference type="InterPro" id="IPR001611">
    <property type="entry name" value="Leu-rich_rpt"/>
</dbReference>
<feature type="compositionally biased region" description="Polar residues" evidence="3">
    <location>
        <begin position="53"/>
        <end position="63"/>
    </location>
</feature>
<protein>
    <recommendedName>
        <fullName evidence="4">Disease resistance R13L4/SHOC-2-like LRR domain-containing protein</fullName>
    </recommendedName>
</protein>
<keyword evidence="6" id="KW-1185">Reference proteome</keyword>
<dbReference type="PROSITE" id="PS51450">
    <property type="entry name" value="LRR"/>
    <property type="match status" value="1"/>
</dbReference>
<evidence type="ECO:0000256" key="1">
    <source>
        <dbReference type="ARBA" id="ARBA00022614"/>
    </source>
</evidence>
<feature type="region of interest" description="Disordered" evidence="3">
    <location>
        <begin position="1"/>
        <end position="63"/>
    </location>
</feature>
<dbReference type="InterPro" id="IPR003591">
    <property type="entry name" value="Leu-rich_rpt_typical-subtyp"/>
</dbReference>
<gene>
    <name evidence="5" type="ORF">CLO192961_LOCUS403338</name>
</gene>
<evidence type="ECO:0000313" key="6">
    <source>
        <dbReference type="Proteomes" id="UP000766486"/>
    </source>
</evidence>
<reference evidence="5 6" key="1">
    <citation type="submission" date="2019-06" db="EMBL/GenBank/DDBJ databases">
        <authorList>
            <person name="Broberg M."/>
        </authorList>
    </citation>
    <scope>NUCLEOTIDE SEQUENCE [LARGE SCALE GENOMIC DNA]</scope>
</reference>
<dbReference type="SMART" id="SM00369">
    <property type="entry name" value="LRR_TYP"/>
    <property type="match status" value="3"/>
</dbReference>
<feature type="region of interest" description="Disordered" evidence="3">
    <location>
        <begin position="902"/>
        <end position="962"/>
    </location>
</feature>
<dbReference type="Gene3D" id="3.80.10.10">
    <property type="entry name" value="Ribonuclease Inhibitor"/>
    <property type="match status" value="1"/>
</dbReference>
<evidence type="ECO:0000313" key="5">
    <source>
        <dbReference type="EMBL" id="VUC35189.1"/>
    </source>
</evidence>
<feature type="region of interest" description="Disordered" evidence="3">
    <location>
        <begin position="833"/>
        <end position="855"/>
    </location>
</feature>
<dbReference type="SUPFAM" id="SSF52075">
    <property type="entry name" value="Outer arm dynein light chain 1"/>
    <property type="match status" value="1"/>
</dbReference>
<feature type="domain" description="Disease resistance R13L4/SHOC-2-like LRR" evidence="4">
    <location>
        <begin position="148"/>
        <end position="223"/>
    </location>
</feature>
<dbReference type="InterPro" id="IPR019487">
    <property type="entry name" value="RAM_signalling_pathway_SOG2"/>
</dbReference>
<keyword evidence="2" id="KW-0677">Repeat</keyword>
<evidence type="ECO:0000259" key="4">
    <source>
        <dbReference type="Pfam" id="PF23598"/>
    </source>
</evidence>
<evidence type="ECO:0000256" key="3">
    <source>
        <dbReference type="SAM" id="MobiDB-lite"/>
    </source>
</evidence>
<keyword evidence="1" id="KW-0433">Leucine-rich repeat</keyword>
<evidence type="ECO:0000256" key="2">
    <source>
        <dbReference type="ARBA" id="ARBA00022737"/>
    </source>
</evidence>
<sequence length="962" mass="105527">MAVERPDRSNGALAAPPVLRSLSENPLSGRRPIPNSAATSNGPQHPPIPTMRKSASSSNLAVTNGMNSSHVLSLAREAMRTALESENQVAEASVVSASLQPGVTIDLSRKNIHKLPEEVVDIMKNDLARLILAHNHLTGLPARFSECTSLRYLNLRANQLSEFPMTLCELKSLEVLELGRNQIQYLPPEIAKLTSLKMLSLRKNRIRELPVSIGDMTSLQALKFEGNPLVFPPKDALILQAPSPVGEGTIRDNDAELAVTAQMKRWLKQYSLTGRFENDQAGDESSEGTETPRAPLKRRVSGRFPIKVNGADPSDSRSPSSSRIPPIPQRSHYRGLSQQNTAIRRPGVMPLTLGTANERVRSNSETNLRTERSDSRNRRMGVVSKKPTDLVTLDETQASNRFSHYRGLSHGSAMHGAKDPGTPTDPYPQRPVYVRRLSILPERRRESKVYDPVIEIAKGILYSVFQVHPIIQSLMSLADDGSKRSSLEIVFYNTNSHVEELEQAIQKHDQWLVDEDEHFTRENETVHRACQTLVSAYGHVCTLLADNIDIFVDYGDPRYIRTLLMLIYNSIMELRVTMSSVSAEDGKRRSSSTEEPLNGGLTIRPHMREPSVASKVPKPAPLRGRNGTLVLNPAANLRVATNVPLPSPYGNGTRTATISSATPRSGESFASINSRGLGSDASTEEDAQFDKIFLSLQRSSDIVLRTLPNFNVQLMGGLRNAVQKGTAPPLIRNWKGLIAMCNNTISQTEVMRTRLSLIKLKEPGIRSQSSFWILCSSFVVSWTELAWEIKQAPTGVVLPHDTRVRLRPIHQSMKETIGTIVNSPWHHLLQSSSVNGGHQSHPGHTLSRGSEPMSPMQVPITPQSAALGPAMQATVPKTPQNTSFAAAFHGNVFDRADTLMANPGISMPRPTMPQRKGHSGLNSFSSVSSQSSAEGEYGIPSIMSPNSGAAGPFRKNGGRGVF</sequence>
<proteinExistence type="predicted"/>
<feature type="compositionally biased region" description="Polar residues" evidence="3">
    <location>
        <begin position="650"/>
        <end position="669"/>
    </location>
</feature>
<organism evidence="5 6">
    <name type="scientific">Bionectria ochroleuca</name>
    <name type="common">Gliocladium roseum</name>
    <dbReference type="NCBI Taxonomy" id="29856"/>
    <lineage>
        <taxon>Eukaryota</taxon>
        <taxon>Fungi</taxon>
        <taxon>Dikarya</taxon>
        <taxon>Ascomycota</taxon>
        <taxon>Pezizomycotina</taxon>
        <taxon>Sordariomycetes</taxon>
        <taxon>Hypocreomycetidae</taxon>
        <taxon>Hypocreales</taxon>
        <taxon>Bionectriaceae</taxon>
        <taxon>Clonostachys</taxon>
    </lineage>
</organism>
<dbReference type="PANTHER" id="PTHR48051:SF54">
    <property type="entry name" value="LEUCINE-RICH REPEAT-CONTAINING PROTEIN"/>
    <property type="match status" value="1"/>
</dbReference>
<dbReference type="Pfam" id="PF10428">
    <property type="entry name" value="SOG2"/>
    <property type="match status" value="2"/>
</dbReference>
<comment type="caution">
    <text evidence="5">The sequence shown here is derived from an EMBL/GenBank/DDBJ whole genome shotgun (WGS) entry which is preliminary data.</text>
</comment>
<dbReference type="Pfam" id="PF23598">
    <property type="entry name" value="LRR_14"/>
    <property type="match status" value="1"/>
</dbReference>
<feature type="compositionally biased region" description="Basic and acidic residues" evidence="3">
    <location>
        <begin position="358"/>
        <end position="377"/>
    </location>
</feature>
<feature type="region of interest" description="Disordered" evidence="3">
    <location>
        <begin position="646"/>
        <end position="669"/>
    </location>
</feature>
<accession>A0ABY6UUV0</accession>
<feature type="region of interest" description="Disordered" evidence="3">
    <location>
        <begin position="580"/>
        <end position="605"/>
    </location>
</feature>
<feature type="compositionally biased region" description="Low complexity" evidence="3">
    <location>
        <begin position="919"/>
        <end position="932"/>
    </location>
</feature>
<feature type="region of interest" description="Disordered" evidence="3">
    <location>
        <begin position="277"/>
        <end position="394"/>
    </location>
</feature>
<dbReference type="InterPro" id="IPR050216">
    <property type="entry name" value="LRR_domain-containing"/>
</dbReference>
<feature type="compositionally biased region" description="Low complexity" evidence="3">
    <location>
        <begin position="312"/>
        <end position="324"/>
    </location>
</feature>
<dbReference type="PANTHER" id="PTHR48051">
    <property type="match status" value="1"/>
</dbReference>
<dbReference type="Proteomes" id="UP000766486">
    <property type="component" value="Unassembled WGS sequence"/>
</dbReference>
<dbReference type="EMBL" id="CABFNS010000904">
    <property type="protein sequence ID" value="VUC35189.1"/>
    <property type="molecule type" value="Genomic_DNA"/>
</dbReference>
<feature type="region of interest" description="Disordered" evidence="3">
    <location>
        <begin position="406"/>
        <end position="429"/>
    </location>
</feature>
<dbReference type="InterPro" id="IPR055414">
    <property type="entry name" value="LRR_R13L4/SHOC2-like"/>
</dbReference>